<evidence type="ECO:0000256" key="5">
    <source>
        <dbReference type="ARBA" id="ARBA00022840"/>
    </source>
</evidence>
<dbReference type="InterPro" id="IPR038718">
    <property type="entry name" value="SNF2-like_sf"/>
</dbReference>
<dbReference type="PROSITE" id="PS51194">
    <property type="entry name" value="HELICASE_CTER"/>
    <property type="match status" value="1"/>
</dbReference>
<sequence length="1495" mass="172390">MQDLSSKHPISSIPFETYYRGSWHGTELVSIINGKTFVYIHHEGSTVEEEICGDYIRLRSRKANACDCLNLLKVGADVCVLSACRISESSDHEAQQPLPRWYDAKIVARSYSPHKGECSCLFSVILYKERATNGVAKNIHFDRAETVTIDKIAILQKLNYELCVDGFYRWRCSKDCTAYSRSKLLSGLFSSQISWLVVLSVLKGMRFHIKSVQRNLVYQILEREQKSVDYSKVLPPNSDEKINIMHFKLLTEHARLVAKKISPIVLSRSMEAESPLRADTNQERKESTEVDSESDIEVLYDRKSLRRSRRQKIQPDRFGSYSSNFHYNSKRYRARHADLLENRIDKHQKIQPNHFTSYSSTTFDYNLKRNRAPDEDQMENRKQKKSAPLIVEKYSDNSEFCHANKVSGNVECAAHLQTSARKKFSDENFKEAQSQNPLRQDLEEISEENPTKSQNRLKEHGVGKLIQPDCLRGYSSTNFVHNSKRNRARDVDQLEHRKQKRSTSLTVEEQDFDNCEFCLVTSSSGNAECAGPLQTSSRKNLSDENFNKFESDEIHEEPSTESQNRPREHGLGDLIQPDRSTSYSSTNFDHKSKMNEVPNVVQLEHRTWKQLAYDEQYWDNSEFCYVKTSSGNVKCAIPLQTSARKKLSEENFKEVKSQNLGRLDAEEICEELPANLQDMLKDHGLGEGPRRRGRPRFRDKKRLYSHCDNSLYQKKSSHRKKLLSALECMELIQECMGSIKAEMEVKFQQGAQPENTLPEGKEDFIWSTTPKDQIEVEEHEDLWKEMEHLLTKFALLEQKQDLDSESIGGIFFGSDKASDQVCNHDFKLDEQVGIICRFCNFVHTDIRDVMPPFMTADGRISNREYWGKEGFLKMSAYILKLSTSGNSMSHSNLASFGGNDTIWALIPDLKLKLYDHQKKAFEFIWRNIAGSLNPKDMEVQSGSTGGCIISHTPGSGKTFLMISFIVSYLTLFPKSRPLVLVPKIAICVWRKEFEKWGVQFQLHIMHPVNSYRKETLDCKTRIPIMDQRKPNMKISHAMDCLTKLHKWHEEPSILLMSYSSFSSMQKDSKFEHKKFMARVLQESPGLLILDEGHNPRSTKSKLRNLIMEVKTKSRVLLSGTLFQNNFEEYFNTLCLARPTFVDDVLWELDPEISTLMSSRRKISHKRSRRNEKLARKIFVQRVGEKISSSMKDDRKHGFDVLNNITSGFIDIYDNDNSNKLPRLQIYTLVLMPTDIQHEILSRLQTRLKHLAGHPIGLELLISVGSIHPCLINTMTHANEFYSDSELKNIDKHKENMMCGSKMKFVFDLVHKSTIKGEKVLIFSHNISPISLLVKFFENLLGWHKGDEVLVLQGEQELSLRAKIMEKFNGDVENKCKLLIASTSACAEGISLTAASRVVLLDSEWNHSKTRQAIARAFRPGQERDVYVYKLLASGTWEEDKYRSNEWKAWLSKMIYIGQYINHTSCRKVDVVEDALLRELVEEDQGNMFKMIMKQD</sequence>
<dbReference type="InterPro" id="IPR001650">
    <property type="entry name" value="Helicase_C-like"/>
</dbReference>
<feature type="compositionally biased region" description="Polar residues" evidence="7">
    <location>
        <begin position="578"/>
        <end position="587"/>
    </location>
</feature>
<evidence type="ECO:0000256" key="1">
    <source>
        <dbReference type="ARBA" id="ARBA00004123"/>
    </source>
</evidence>
<evidence type="ECO:0000256" key="2">
    <source>
        <dbReference type="ARBA" id="ARBA00022741"/>
    </source>
</evidence>
<dbReference type="Pfam" id="PF00176">
    <property type="entry name" value="SNF2-rel_dom"/>
    <property type="match status" value="1"/>
</dbReference>
<dbReference type="GO" id="GO:0016787">
    <property type="term" value="F:hydrolase activity"/>
    <property type="evidence" value="ECO:0007669"/>
    <property type="project" value="UniProtKB-KW"/>
</dbReference>
<dbReference type="EMBL" id="JANQDX010000006">
    <property type="protein sequence ID" value="KAL0922979.1"/>
    <property type="molecule type" value="Genomic_DNA"/>
</dbReference>
<dbReference type="SUPFAM" id="SSF52540">
    <property type="entry name" value="P-loop containing nucleoside triphosphate hydrolases"/>
    <property type="match status" value="2"/>
</dbReference>
<protein>
    <submittedName>
        <fullName evidence="10">Uncharacterized protein</fullName>
    </submittedName>
</protein>
<comment type="subcellular location">
    <subcellularLocation>
        <location evidence="1">Nucleus</location>
    </subcellularLocation>
</comment>
<proteinExistence type="predicted"/>
<comment type="caution">
    <text evidence="10">The sequence shown here is derived from an EMBL/GenBank/DDBJ whole genome shotgun (WGS) entry which is preliminary data.</text>
</comment>
<dbReference type="SMART" id="SM00487">
    <property type="entry name" value="DEXDc"/>
    <property type="match status" value="1"/>
</dbReference>
<dbReference type="InterPro" id="IPR027417">
    <property type="entry name" value="P-loop_NTPase"/>
</dbReference>
<evidence type="ECO:0000313" key="11">
    <source>
        <dbReference type="Proteomes" id="UP001552299"/>
    </source>
</evidence>
<dbReference type="PANTHER" id="PTHR45821:SF2">
    <property type="entry name" value="SNF2 DOMAIN-CONTAINING PROTEIN CLASSY 2"/>
    <property type="match status" value="1"/>
</dbReference>
<feature type="region of interest" description="Disordered" evidence="7">
    <location>
        <begin position="476"/>
        <end position="506"/>
    </location>
</feature>
<keyword evidence="5" id="KW-0067">ATP-binding</keyword>
<evidence type="ECO:0000256" key="3">
    <source>
        <dbReference type="ARBA" id="ARBA00022801"/>
    </source>
</evidence>
<feature type="compositionally biased region" description="Basic and acidic residues" evidence="7">
    <location>
        <begin position="272"/>
        <end position="288"/>
    </location>
</feature>
<dbReference type="GO" id="GO:0005524">
    <property type="term" value="F:ATP binding"/>
    <property type="evidence" value="ECO:0007669"/>
    <property type="project" value="UniProtKB-KW"/>
</dbReference>
<dbReference type="Gene3D" id="3.40.50.10810">
    <property type="entry name" value="Tandem AAA-ATPase domain"/>
    <property type="match status" value="1"/>
</dbReference>
<evidence type="ECO:0000256" key="6">
    <source>
        <dbReference type="ARBA" id="ARBA00023242"/>
    </source>
</evidence>
<gene>
    <name evidence="10" type="ORF">M5K25_007017</name>
</gene>
<dbReference type="CDD" id="cd18793">
    <property type="entry name" value="SF2_C_SNF"/>
    <property type="match status" value="1"/>
</dbReference>
<dbReference type="InterPro" id="IPR000330">
    <property type="entry name" value="SNF2_N"/>
</dbReference>
<dbReference type="InterPro" id="IPR044567">
    <property type="entry name" value="CLSY/DRD1"/>
</dbReference>
<reference evidence="10 11" key="1">
    <citation type="journal article" date="2024" name="Plant Biotechnol. J.">
        <title>Dendrobium thyrsiflorum genome and its molecular insights into genes involved in important horticultural traits.</title>
        <authorList>
            <person name="Chen B."/>
            <person name="Wang J.Y."/>
            <person name="Zheng P.J."/>
            <person name="Li K.L."/>
            <person name="Liang Y.M."/>
            <person name="Chen X.F."/>
            <person name="Zhang C."/>
            <person name="Zhao X."/>
            <person name="He X."/>
            <person name="Zhang G.Q."/>
            <person name="Liu Z.J."/>
            <person name="Xu Q."/>
        </authorList>
    </citation>
    <scope>NUCLEOTIDE SEQUENCE [LARGE SCALE GENOMIC DNA]</scope>
    <source>
        <strain evidence="10">GZMU011</strain>
    </source>
</reference>
<feature type="compositionally biased region" description="Basic and acidic residues" evidence="7">
    <location>
        <begin position="549"/>
        <end position="571"/>
    </location>
</feature>
<dbReference type="InterPro" id="IPR014001">
    <property type="entry name" value="Helicase_ATP-bd"/>
</dbReference>
<feature type="domain" description="Helicase ATP-binding" evidence="8">
    <location>
        <begin position="938"/>
        <end position="1139"/>
    </location>
</feature>
<evidence type="ECO:0000256" key="4">
    <source>
        <dbReference type="ARBA" id="ARBA00022806"/>
    </source>
</evidence>
<dbReference type="PANTHER" id="PTHR45821">
    <property type="entry name" value="SNF2 DOMAIN-CONTAINING PROTEIN CLASSY 2-RELATED"/>
    <property type="match status" value="1"/>
</dbReference>
<feature type="domain" description="Helicase C-terminal" evidence="9">
    <location>
        <begin position="1301"/>
        <end position="1476"/>
    </location>
</feature>
<dbReference type="SMART" id="SM00490">
    <property type="entry name" value="HELICc"/>
    <property type="match status" value="1"/>
</dbReference>
<dbReference type="Proteomes" id="UP001552299">
    <property type="component" value="Unassembled WGS sequence"/>
</dbReference>
<evidence type="ECO:0000259" key="9">
    <source>
        <dbReference type="PROSITE" id="PS51194"/>
    </source>
</evidence>
<keyword evidence="6" id="KW-0539">Nucleus</keyword>
<feature type="region of interest" description="Disordered" evidence="7">
    <location>
        <begin position="423"/>
        <end position="461"/>
    </location>
</feature>
<keyword evidence="11" id="KW-1185">Reference proteome</keyword>
<dbReference type="PROSITE" id="PS51192">
    <property type="entry name" value="HELICASE_ATP_BIND_1"/>
    <property type="match status" value="1"/>
</dbReference>
<accession>A0ABD0VD76</accession>
<evidence type="ECO:0000313" key="10">
    <source>
        <dbReference type="EMBL" id="KAL0922979.1"/>
    </source>
</evidence>
<evidence type="ECO:0000259" key="8">
    <source>
        <dbReference type="PROSITE" id="PS51192"/>
    </source>
</evidence>
<dbReference type="Pfam" id="PF00271">
    <property type="entry name" value="Helicase_C"/>
    <property type="match status" value="1"/>
</dbReference>
<feature type="region of interest" description="Disordered" evidence="7">
    <location>
        <begin position="549"/>
        <end position="591"/>
    </location>
</feature>
<dbReference type="InterPro" id="IPR049730">
    <property type="entry name" value="SNF2/RAD54-like_C"/>
</dbReference>
<evidence type="ECO:0000256" key="7">
    <source>
        <dbReference type="SAM" id="MobiDB-lite"/>
    </source>
</evidence>
<dbReference type="GO" id="GO:0004386">
    <property type="term" value="F:helicase activity"/>
    <property type="evidence" value="ECO:0007669"/>
    <property type="project" value="UniProtKB-KW"/>
</dbReference>
<name>A0ABD0VD76_DENTH</name>
<dbReference type="Gene3D" id="3.40.50.300">
    <property type="entry name" value="P-loop containing nucleotide triphosphate hydrolases"/>
    <property type="match status" value="1"/>
</dbReference>
<keyword evidence="2" id="KW-0547">Nucleotide-binding</keyword>
<dbReference type="GO" id="GO:0005634">
    <property type="term" value="C:nucleus"/>
    <property type="evidence" value="ECO:0007669"/>
    <property type="project" value="UniProtKB-SubCell"/>
</dbReference>
<feature type="region of interest" description="Disordered" evidence="7">
    <location>
        <begin position="272"/>
        <end position="292"/>
    </location>
</feature>
<keyword evidence="4" id="KW-0347">Helicase</keyword>
<organism evidence="10 11">
    <name type="scientific">Dendrobium thyrsiflorum</name>
    <name type="common">Pinecone-like raceme dendrobium</name>
    <name type="synonym">Orchid</name>
    <dbReference type="NCBI Taxonomy" id="117978"/>
    <lineage>
        <taxon>Eukaryota</taxon>
        <taxon>Viridiplantae</taxon>
        <taxon>Streptophyta</taxon>
        <taxon>Embryophyta</taxon>
        <taxon>Tracheophyta</taxon>
        <taxon>Spermatophyta</taxon>
        <taxon>Magnoliopsida</taxon>
        <taxon>Liliopsida</taxon>
        <taxon>Asparagales</taxon>
        <taxon>Orchidaceae</taxon>
        <taxon>Epidendroideae</taxon>
        <taxon>Malaxideae</taxon>
        <taxon>Dendrobiinae</taxon>
        <taxon>Dendrobium</taxon>
    </lineage>
</organism>
<keyword evidence="3" id="KW-0378">Hydrolase</keyword>